<evidence type="ECO:0000313" key="2">
    <source>
        <dbReference type="Proteomes" id="UP000001396"/>
    </source>
</evidence>
<dbReference type="EMBL" id="ADBJ01000056">
    <property type="protein sequence ID" value="EFA75339.1"/>
    <property type="molecule type" value="Genomic_DNA"/>
</dbReference>
<dbReference type="Proteomes" id="UP000001396">
    <property type="component" value="Unassembled WGS sequence"/>
</dbReference>
<dbReference type="InParanoid" id="D3BTC2"/>
<evidence type="ECO:0000313" key="1">
    <source>
        <dbReference type="EMBL" id="EFA75339.1"/>
    </source>
</evidence>
<organism evidence="1 2">
    <name type="scientific">Heterostelium pallidum (strain ATCC 26659 / Pp 5 / PN500)</name>
    <name type="common">Cellular slime mold</name>
    <name type="synonym">Polysphondylium pallidum</name>
    <dbReference type="NCBI Taxonomy" id="670386"/>
    <lineage>
        <taxon>Eukaryota</taxon>
        <taxon>Amoebozoa</taxon>
        <taxon>Evosea</taxon>
        <taxon>Eumycetozoa</taxon>
        <taxon>Dictyostelia</taxon>
        <taxon>Acytosteliales</taxon>
        <taxon>Acytosteliaceae</taxon>
        <taxon>Heterostelium</taxon>
    </lineage>
</organism>
<keyword evidence="2" id="KW-1185">Reference proteome</keyword>
<dbReference type="GeneID" id="31366883"/>
<reference evidence="1 2" key="1">
    <citation type="journal article" date="2011" name="Genome Res.">
        <title>Phylogeny-wide analysis of social amoeba genomes highlights ancient origins for complex intercellular communication.</title>
        <authorList>
            <person name="Heidel A.J."/>
            <person name="Lawal H.M."/>
            <person name="Felder M."/>
            <person name="Schilde C."/>
            <person name="Helps N.R."/>
            <person name="Tunggal B."/>
            <person name="Rivero F."/>
            <person name="John U."/>
            <person name="Schleicher M."/>
            <person name="Eichinger L."/>
            <person name="Platzer M."/>
            <person name="Noegel A.A."/>
            <person name="Schaap P."/>
            <person name="Gloeckner G."/>
        </authorList>
    </citation>
    <scope>NUCLEOTIDE SEQUENCE [LARGE SCALE GENOMIC DNA]</scope>
    <source>
        <strain evidence="2">ATCC 26659 / Pp 5 / PN500</strain>
    </source>
</reference>
<accession>D3BTC2</accession>
<protein>
    <submittedName>
        <fullName evidence="1">Uncharacterized protein</fullName>
    </submittedName>
</protein>
<dbReference type="RefSeq" id="XP_020427473.1">
    <property type="nucleotide sequence ID" value="XM_020582170.1"/>
</dbReference>
<name>D3BTC2_HETP5</name>
<proteinExistence type="predicted"/>
<comment type="caution">
    <text evidence="1">The sequence shown here is derived from an EMBL/GenBank/DDBJ whole genome shotgun (WGS) entry which is preliminary data.</text>
</comment>
<dbReference type="AlphaFoldDB" id="D3BTC2"/>
<sequence length="46" mass="5748">MNRSTNIYYNNTNTDSEWRFCNLGDYRDIDRERKIYQKTKLSYDMD</sequence>
<gene>
    <name evidence="1" type="ORF">PPL_11415</name>
</gene>